<reference evidence="4" key="2">
    <citation type="submission" date="2015-01" db="EMBL/GenBank/DDBJ databases">
        <title>Comparative genome analysis of Bacillus coagulans HM-08, Clostridium butyricum HM-68, Bacillus subtilis HM-66 and Bacillus paralicheniformis BL-09.</title>
        <authorList>
            <person name="Zhang H."/>
        </authorList>
    </citation>
    <scope>NUCLEOTIDE SEQUENCE [LARGE SCALE GENOMIC DNA]</scope>
    <source>
        <strain evidence="4">HM-08</strain>
    </source>
</reference>
<feature type="coiled-coil region" evidence="1">
    <location>
        <begin position="16"/>
        <end position="43"/>
    </location>
</feature>
<sequence>MAAPITEIARQQPTEEEVTRQKLEELEKLVADHKDAFENLIRLIDDFNDTGALEAANAMILAKNDILKIVLEQLSREQVVNLINMLLGTAGVFMKADHDLIIHLMNGVASGFDEGKQFIGSEEKVTLFGLLKSLSDPDVNRAVGFAISFLKGMGKALQEPVPKKEDVDNETLANI</sequence>
<dbReference type="InterPro" id="IPR012440">
    <property type="entry name" value="DUF1641"/>
</dbReference>
<gene>
    <name evidence="3" type="ORF">HMPREF3213_03482</name>
    <name evidence="2" type="ORF">SB48_HM08orf02255</name>
</gene>
<dbReference type="EMBL" id="CP010525">
    <property type="protein sequence ID" value="AJO22221.1"/>
    <property type="molecule type" value="Genomic_DNA"/>
</dbReference>
<organism evidence="3 5">
    <name type="scientific">Heyndrickxia coagulans</name>
    <name type="common">Weizmannia coagulans</name>
    <dbReference type="NCBI Taxonomy" id="1398"/>
    <lineage>
        <taxon>Bacteria</taxon>
        <taxon>Bacillati</taxon>
        <taxon>Bacillota</taxon>
        <taxon>Bacilli</taxon>
        <taxon>Bacillales</taxon>
        <taxon>Bacillaceae</taxon>
        <taxon>Heyndrickxia</taxon>
    </lineage>
</organism>
<proteinExistence type="predicted"/>
<dbReference type="PANTHER" id="PTHR38433:SF1">
    <property type="entry name" value="DUF1641 DOMAIN-CONTAINING PROTEIN"/>
    <property type="match status" value="1"/>
</dbReference>
<reference evidence="5" key="4">
    <citation type="submission" date="2016-01" db="EMBL/GenBank/DDBJ databases">
        <authorList>
            <person name="Mitreva M."/>
            <person name="Pepin K.H."/>
            <person name="Mihindukulasuriya K.A."/>
            <person name="Fulton R."/>
            <person name="Fronick C."/>
            <person name="O'Laughlin M."/>
            <person name="Miner T."/>
            <person name="Herter B."/>
            <person name="Rosa B.A."/>
            <person name="Cordes M."/>
            <person name="Tomlinson C."/>
            <person name="Wollam A."/>
            <person name="Palsikar V.B."/>
            <person name="Mardis E.R."/>
            <person name="Wilson R.K."/>
        </authorList>
    </citation>
    <scope>NUCLEOTIDE SEQUENCE [LARGE SCALE GENOMIC DNA]</scope>
    <source>
        <strain evidence="5">GED7749B</strain>
    </source>
</reference>
<reference evidence="2" key="1">
    <citation type="submission" date="2015-01" db="EMBL/GenBank/DDBJ databases">
        <title>Comparative genome analysis of Bacillus coagulans HM-08, Clostridium butyricum HM-68, Bacillus subtilis HM-66 and Bacillus licheniformis BL-09.</title>
        <authorList>
            <person name="Zhang H."/>
        </authorList>
    </citation>
    <scope>NUCLEOTIDE SEQUENCE [LARGE SCALE GENOMIC DNA]</scope>
    <source>
        <strain evidence="2">HM-08</strain>
    </source>
</reference>
<name>A0A0C5C5Z2_HEYCO</name>
<dbReference type="Proteomes" id="UP000070376">
    <property type="component" value="Unassembled WGS sequence"/>
</dbReference>
<evidence type="ECO:0000256" key="1">
    <source>
        <dbReference type="SAM" id="Coils"/>
    </source>
</evidence>
<evidence type="ECO:0000313" key="4">
    <source>
        <dbReference type="Proteomes" id="UP000032024"/>
    </source>
</evidence>
<dbReference type="PANTHER" id="PTHR38433">
    <property type="match status" value="1"/>
</dbReference>
<keyword evidence="1" id="KW-0175">Coiled coil</keyword>
<dbReference type="Pfam" id="PF07849">
    <property type="entry name" value="DUF1641"/>
    <property type="match status" value="1"/>
</dbReference>
<dbReference type="AlphaFoldDB" id="A0A0C5C5Z2"/>
<evidence type="ECO:0000313" key="2">
    <source>
        <dbReference type="EMBL" id="AJO22221.1"/>
    </source>
</evidence>
<dbReference type="PATRIC" id="fig|1398.18.peg.1445"/>
<dbReference type="STRING" id="1398.AB434_3838"/>
<protein>
    <submittedName>
        <fullName evidence="3">Uncharacterized protein</fullName>
    </submittedName>
</protein>
<dbReference type="EMBL" id="LRPN01000180">
    <property type="protein sequence ID" value="KWZ77000.1"/>
    <property type="molecule type" value="Genomic_DNA"/>
</dbReference>
<evidence type="ECO:0000313" key="3">
    <source>
        <dbReference type="EMBL" id="KWZ77000.1"/>
    </source>
</evidence>
<reference evidence="3" key="3">
    <citation type="submission" date="2016-01" db="EMBL/GenBank/DDBJ databases">
        <authorList>
            <person name="Oliw E.H."/>
        </authorList>
    </citation>
    <scope>NUCLEOTIDE SEQUENCE [LARGE SCALE GENOMIC DNA]</scope>
    <source>
        <strain evidence="3">GED7749B</strain>
    </source>
</reference>
<accession>A0A0C5C5Z2</accession>
<dbReference type="Proteomes" id="UP000032024">
    <property type="component" value="Chromosome"/>
</dbReference>
<evidence type="ECO:0000313" key="5">
    <source>
        <dbReference type="Proteomes" id="UP000070376"/>
    </source>
</evidence>
<dbReference type="RefSeq" id="WP_017550278.1">
    <property type="nucleotide sequence ID" value="NZ_CP010525.1"/>
</dbReference>
<keyword evidence="4" id="KW-1185">Reference proteome</keyword>